<evidence type="ECO:0000313" key="1">
    <source>
        <dbReference type="EMBL" id="KAI3744150.1"/>
    </source>
</evidence>
<reference evidence="1 2" key="2">
    <citation type="journal article" date="2022" name="Mol. Ecol. Resour.">
        <title>The genomes of chicory, endive, great burdock and yacon provide insights into Asteraceae paleo-polyploidization history and plant inulin production.</title>
        <authorList>
            <person name="Fan W."/>
            <person name="Wang S."/>
            <person name="Wang H."/>
            <person name="Wang A."/>
            <person name="Jiang F."/>
            <person name="Liu H."/>
            <person name="Zhao H."/>
            <person name="Xu D."/>
            <person name="Zhang Y."/>
        </authorList>
    </citation>
    <scope>NUCLEOTIDE SEQUENCE [LARGE SCALE GENOMIC DNA]</scope>
    <source>
        <strain evidence="2">cv. Yunnan</strain>
        <tissue evidence="1">Leaves</tissue>
    </source>
</reference>
<protein>
    <submittedName>
        <fullName evidence="1">Uncharacterized protein</fullName>
    </submittedName>
</protein>
<reference evidence="2" key="1">
    <citation type="journal article" date="2022" name="Mol. Ecol. Resour.">
        <title>The genomes of chicory, endive, great burdock and yacon provide insights into Asteraceae palaeo-polyploidization history and plant inulin production.</title>
        <authorList>
            <person name="Fan W."/>
            <person name="Wang S."/>
            <person name="Wang H."/>
            <person name="Wang A."/>
            <person name="Jiang F."/>
            <person name="Liu H."/>
            <person name="Zhao H."/>
            <person name="Xu D."/>
            <person name="Zhang Y."/>
        </authorList>
    </citation>
    <scope>NUCLEOTIDE SEQUENCE [LARGE SCALE GENOMIC DNA]</scope>
    <source>
        <strain evidence="2">cv. Yunnan</strain>
    </source>
</reference>
<gene>
    <name evidence="1" type="ORF">L1987_57226</name>
</gene>
<name>A0ACB9DC82_9ASTR</name>
<accession>A0ACB9DC82</accession>
<keyword evidence="2" id="KW-1185">Reference proteome</keyword>
<sequence>MASETARRRVEMIGAHFSAADNISATAVATRVFPLNCSGCLASIKRRCDNSMHFARQDSKSRGCFMRPTSTEQDCFDQSSLTLKSTHTQKDLSSELVTTPLFSQPASINSNVPKVRNIQYDDGDYALPSLQPPTFSRTTIERDVPMKISHKNNTHATKCLGLEKNRSPGMDIAESGGKYVLLMELPGVSIDEIRVEVDNTNLTVQTTKGKTTACYLSDCTSSSYYKKEFLEGSFEIKWPLPVGVNPDSVSAEFLDGLLRITVTKL</sequence>
<organism evidence="1 2">
    <name type="scientific">Smallanthus sonchifolius</name>
    <dbReference type="NCBI Taxonomy" id="185202"/>
    <lineage>
        <taxon>Eukaryota</taxon>
        <taxon>Viridiplantae</taxon>
        <taxon>Streptophyta</taxon>
        <taxon>Embryophyta</taxon>
        <taxon>Tracheophyta</taxon>
        <taxon>Spermatophyta</taxon>
        <taxon>Magnoliopsida</taxon>
        <taxon>eudicotyledons</taxon>
        <taxon>Gunneridae</taxon>
        <taxon>Pentapetalae</taxon>
        <taxon>asterids</taxon>
        <taxon>campanulids</taxon>
        <taxon>Asterales</taxon>
        <taxon>Asteraceae</taxon>
        <taxon>Asteroideae</taxon>
        <taxon>Heliantheae alliance</taxon>
        <taxon>Millerieae</taxon>
        <taxon>Smallanthus</taxon>
    </lineage>
</organism>
<dbReference type="Proteomes" id="UP001056120">
    <property type="component" value="Linkage Group LG19"/>
</dbReference>
<dbReference type="EMBL" id="CM042036">
    <property type="protein sequence ID" value="KAI3744150.1"/>
    <property type="molecule type" value="Genomic_DNA"/>
</dbReference>
<comment type="caution">
    <text evidence="1">The sequence shown here is derived from an EMBL/GenBank/DDBJ whole genome shotgun (WGS) entry which is preliminary data.</text>
</comment>
<proteinExistence type="predicted"/>
<evidence type="ECO:0000313" key="2">
    <source>
        <dbReference type="Proteomes" id="UP001056120"/>
    </source>
</evidence>